<dbReference type="AlphaFoldDB" id="A0A1B1NGL8"/>
<dbReference type="Pfam" id="PF00860">
    <property type="entry name" value="Xan_ur_permease"/>
    <property type="match status" value="1"/>
</dbReference>
<evidence type="ECO:0000313" key="10">
    <source>
        <dbReference type="Proteomes" id="UP000092482"/>
    </source>
</evidence>
<evidence type="ECO:0000256" key="4">
    <source>
        <dbReference type="ARBA" id="ARBA00022475"/>
    </source>
</evidence>
<keyword evidence="4" id="KW-1003">Cell membrane</keyword>
<feature type="transmembrane region" description="Helical" evidence="8">
    <location>
        <begin position="66"/>
        <end position="88"/>
    </location>
</feature>
<evidence type="ECO:0000256" key="8">
    <source>
        <dbReference type="SAM" id="Phobius"/>
    </source>
</evidence>
<evidence type="ECO:0000256" key="7">
    <source>
        <dbReference type="ARBA" id="ARBA00023136"/>
    </source>
</evidence>
<comment type="subcellular location">
    <subcellularLocation>
        <location evidence="1">Cell membrane</location>
        <topology evidence="1">Multi-pass membrane protein</topology>
    </subcellularLocation>
</comment>
<evidence type="ECO:0000256" key="1">
    <source>
        <dbReference type="ARBA" id="ARBA00004651"/>
    </source>
</evidence>
<keyword evidence="5 8" id="KW-0812">Transmembrane</keyword>
<comment type="similarity">
    <text evidence="2">Belongs to the nucleobase:cation symporter-2 (NCS2) (TC 2.A.40) family.</text>
</comment>
<dbReference type="PROSITE" id="PS01116">
    <property type="entry name" value="XANTH_URACIL_PERMASE"/>
    <property type="match status" value="1"/>
</dbReference>
<keyword evidence="7 8" id="KW-0472">Membrane</keyword>
<dbReference type="Proteomes" id="UP000092482">
    <property type="component" value="Chromosome"/>
</dbReference>
<gene>
    <name evidence="9" type="ORF">SGUI_3180</name>
</gene>
<proteinExistence type="inferred from homology"/>
<dbReference type="STRING" id="1758689.SGUI_3180"/>
<feature type="transmembrane region" description="Helical" evidence="8">
    <location>
        <begin position="33"/>
        <end position="54"/>
    </location>
</feature>
<accession>A0A1B1NGL8</accession>
<keyword evidence="6 8" id="KW-1133">Transmembrane helix</keyword>
<evidence type="ECO:0000256" key="6">
    <source>
        <dbReference type="ARBA" id="ARBA00022989"/>
    </source>
</evidence>
<feature type="transmembrane region" description="Helical" evidence="8">
    <location>
        <begin position="7"/>
        <end position="27"/>
    </location>
</feature>
<dbReference type="GO" id="GO:0042907">
    <property type="term" value="F:xanthine transmembrane transporter activity"/>
    <property type="evidence" value="ECO:0007669"/>
    <property type="project" value="TreeGrafter"/>
</dbReference>
<reference evidence="9 10" key="1">
    <citation type="submission" date="2016-03" db="EMBL/GenBank/DDBJ databases">
        <title>Shallow-sea hydrothermal system.</title>
        <authorList>
            <person name="Tang K."/>
        </authorList>
    </citation>
    <scope>NUCLEOTIDE SEQUENCE [LARGE SCALE GENOMIC DNA]</scope>
    <source>
        <strain evidence="9 10">JLT9</strain>
    </source>
</reference>
<evidence type="ECO:0000256" key="3">
    <source>
        <dbReference type="ARBA" id="ARBA00022448"/>
    </source>
</evidence>
<sequence length="200" mass="21563">MTGIRSRWVVTAGGGILVLLGLLPVVGRIIAAVPYPVLGGAGVVLFGSVAASGIRTLQKVKYENNMNLIIVAISLAFGLLPVVQPTIYDQFPEWFQIIFHSGISSAAIMAVLLNIVFNKITAGNAEQGSVFVAGTARVVREDEVRSLREGDYYADGRLVDVDGEEVPVVSAEQHERVQEAIDSGEVTCREDLQALLERER</sequence>
<organism evidence="9 10">
    <name type="scientific">Serinicoccus hydrothermalis</name>
    <dbReference type="NCBI Taxonomy" id="1758689"/>
    <lineage>
        <taxon>Bacteria</taxon>
        <taxon>Bacillati</taxon>
        <taxon>Actinomycetota</taxon>
        <taxon>Actinomycetes</taxon>
        <taxon>Micrococcales</taxon>
        <taxon>Ornithinimicrobiaceae</taxon>
        <taxon>Serinicoccus</taxon>
    </lineage>
</organism>
<dbReference type="InterPro" id="IPR006043">
    <property type="entry name" value="NCS2"/>
</dbReference>
<dbReference type="InterPro" id="IPR006042">
    <property type="entry name" value="Xan_ur_permease"/>
</dbReference>
<name>A0A1B1NGL8_9MICO</name>
<keyword evidence="10" id="KW-1185">Reference proteome</keyword>
<protein>
    <submittedName>
        <fullName evidence="9">Xanthine permease</fullName>
    </submittedName>
</protein>
<dbReference type="PANTHER" id="PTHR42810:SF4">
    <property type="entry name" value="URIC ACID TRANSPORTER UACT"/>
    <property type="match status" value="1"/>
</dbReference>
<evidence type="ECO:0000313" key="9">
    <source>
        <dbReference type="EMBL" id="ANS80576.1"/>
    </source>
</evidence>
<feature type="transmembrane region" description="Helical" evidence="8">
    <location>
        <begin position="94"/>
        <end position="117"/>
    </location>
</feature>
<dbReference type="PANTHER" id="PTHR42810">
    <property type="entry name" value="PURINE PERMEASE C1399.01C-RELATED"/>
    <property type="match status" value="1"/>
</dbReference>
<dbReference type="KEGG" id="serj:SGUI_3180"/>
<evidence type="ECO:0000256" key="2">
    <source>
        <dbReference type="ARBA" id="ARBA00008821"/>
    </source>
</evidence>
<evidence type="ECO:0000256" key="5">
    <source>
        <dbReference type="ARBA" id="ARBA00022692"/>
    </source>
</evidence>
<dbReference type="EMBL" id="CP014989">
    <property type="protein sequence ID" value="ANS80576.1"/>
    <property type="molecule type" value="Genomic_DNA"/>
</dbReference>
<keyword evidence="3" id="KW-0813">Transport</keyword>
<dbReference type="GO" id="GO:0005886">
    <property type="term" value="C:plasma membrane"/>
    <property type="evidence" value="ECO:0007669"/>
    <property type="project" value="UniProtKB-SubCell"/>
</dbReference>